<evidence type="ECO:0000259" key="1">
    <source>
        <dbReference type="Pfam" id="PF03731"/>
    </source>
</evidence>
<dbReference type="Pfam" id="PF03731">
    <property type="entry name" value="Ku_N"/>
    <property type="match status" value="1"/>
</dbReference>
<dbReference type="PANTHER" id="PTHR12604:SF4">
    <property type="entry name" value="X-RAY REPAIR CROSS-COMPLEMENTING PROTEIN 5"/>
    <property type="match status" value="1"/>
</dbReference>
<gene>
    <name evidence="2" type="ORF">Celaphus_00015074</name>
</gene>
<feature type="non-terminal residue" evidence="2">
    <location>
        <position position="99"/>
    </location>
</feature>
<feature type="domain" description="Ku70/Ku80 N-terminal alpha/beta" evidence="1">
    <location>
        <begin position="2"/>
        <end position="95"/>
    </location>
</feature>
<name>A0A212D3E3_CEREH</name>
<evidence type="ECO:0000313" key="3">
    <source>
        <dbReference type="Proteomes" id="UP000242450"/>
    </source>
</evidence>
<protein>
    <submittedName>
        <fullName evidence="2">XRCC5</fullName>
    </submittedName>
</protein>
<dbReference type="EMBL" id="MKHE01000008">
    <property type="protein sequence ID" value="OWK12749.1"/>
    <property type="molecule type" value="Genomic_DNA"/>
</dbReference>
<sequence length="99" mass="10924">AAVVLCMDVGFAMSNSFPGEESPFELAKKVMTMFVQRQVFAESKDEVAVVLFGTDGTENALAGKDQYQNITVHRHLMLPDFDLLEDIESKIQPGSQQAD</sequence>
<dbReference type="Proteomes" id="UP000242450">
    <property type="component" value="Chromosome 8"/>
</dbReference>
<dbReference type="AlphaFoldDB" id="A0A212D3E3"/>
<evidence type="ECO:0000313" key="2">
    <source>
        <dbReference type="EMBL" id="OWK12749.1"/>
    </source>
</evidence>
<dbReference type="InterPro" id="IPR005161">
    <property type="entry name" value="Ku_N"/>
</dbReference>
<dbReference type="GO" id="GO:0043564">
    <property type="term" value="C:Ku70:Ku80 complex"/>
    <property type="evidence" value="ECO:0007669"/>
    <property type="project" value="TreeGrafter"/>
</dbReference>
<dbReference type="Gene3D" id="3.40.50.410">
    <property type="entry name" value="von Willebrand factor, type A domain"/>
    <property type="match status" value="1"/>
</dbReference>
<dbReference type="InterPro" id="IPR036465">
    <property type="entry name" value="vWFA_dom_sf"/>
</dbReference>
<dbReference type="GO" id="GO:0042162">
    <property type="term" value="F:telomeric DNA binding"/>
    <property type="evidence" value="ECO:0007669"/>
    <property type="project" value="TreeGrafter"/>
</dbReference>
<dbReference type="GO" id="GO:0006303">
    <property type="term" value="P:double-strand break repair via nonhomologous end joining"/>
    <property type="evidence" value="ECO:0007669"/>
    <property type="project" value="TreeGrafter"/>
</dbReference>
<feature type="non-terminal residue" evidence="2">
    <location>
        <position position="1"/>
    </location>
</feature>
<dbReference type="GO" id="GO:0000723">
    <property type="term" value="P:telomere maintenance"/>
    <property type="evidence" value="ECO:0007669"/>
    <property type="project" value="TreeGrafter"/>
</dbReference>
<dbReference type="OrthoDB" id="30826at2759"/>
<accession>A0A212D3E3</accession>
<reference evidence="2 3" key="1">
    <citation type="journal article" date="2018" name="Mol. Genet. Genomics">
        <title>The red deer Cervus elaphus genome CerEla1.0: sequencing, annotating, genes, and chromosomes.</title>
        <authorList>
            <person name="Bana N.A."/>
            <person name="Nyiri A."/>
            <person name="Nagy J."/>
            <person name="Frank K."/>
            <person name="Nagy T."/>
            <person name="Steger V."/>
            <person name="Schiller M."/>
            <person name="Lakatos P."/>
            <person name="Sugar L."/>
            <person name="Horn P."/>
            <person name="Barta E."/>
            <person name="Orosz L."/>
        </authorList>
    </citation>
    <scope>NUCLEOTIDE SEQUENCE [LARGE SCALE GENOMIC DNA]</scope>
    <source>
        <strain evidence="2">Hungarian</strain>
    </source>
</reference>
<dbReference type="PANTHER" id="PTHR12604">
    <property type="entry name" value="KU AUTOANTIGEN DNA HELICASE"/>
    <property type="match status" value="1"/>
</dbReference>
<dbReference type="GO" id="GO:0003690">
    <property type="term" value="F:double-stranded DNA binding"/>
    <property type="evidence" value="ECO:0007669"/>
    <property type="project" value="TreeGrafter"/>
</dbReference>
<proteinExistence type="predicted"/>
<organism evidence="2 3">
    <name type="scientific">Cervus elaphus hippelaphus</name>
    <name type="common">European red deer</name>
    <dbReference type="NCBI Taxonomy" id="46360"/>
    <lineage>
        <taxon>Eukaryota</taxon>
        <taxon>Metazoa</taxon>
        <taxon>Chordata</taxon>
        <taxon>Craniata</taxon>
        <taxon>Vertebrata</taxon>
        <taxon>Euteleostomi</taxon>
        <taxon>Mammalia</taxon>
        <taxon>Eutheria</taxon>
        <taxon>Laurasiatheria</taxon>
        <taxon>Artiodactyla</taxon>
        <taxon>Ruminantia</taxon>
        <taxon>Pecora</taxon>
        <taxon>Cervidae</taxon>
        <taxon>Cervinae</taxon>
        <taxon>Cervus</taxon>
    </lineage>
</organism>
<dbReference type="SUPFAM" id="SSF53300">
    <property type="entry name" value="vWA-like"/>
    <property type="match status" value="1"/>
</dbReference>
<comment type="caution">
    <text evidence="2">The sequence shown here is derived from an EMBL/GenBank/DDBJ whole genome shotgun (WGS) entry which is preliminary data.</text>
</comment>
<keyword evidence="3" id="KW-1185">Reference proteome</keyword>
<dbReference type="SMR" id="A0A212D3E3"/>